<gene>
    <name evidence="1" type="ORF">OEV98_07500</name>
</gene>
<reference evidence="1" key="1">
    <citation type="submission" date="2022-10" db="EMBL/GenBank/DDBJ databases">
        <title>Description of Fervidibacillus gen. nov. in the family Fervidibacillaceae fam. nov. with two species, Fervidibacillus albus sp. nov., and Fervidibacillus halotolerans sp. nov., isolated from tidal flat sediments.</title>
        <authorList>
            <person name="Kwon K.K."/>
            <person name="Yang S.-H."/>
        </authorList>
    </citation>
    <scope>NUCLEOTIDE SEQUENCE</scope>
    <source>
        <strain evidence="1">JCM 19140</strain>
    </source>
</reference>
<evidence type="ECO:0000313" key="2">
    <source>
        <dbReference type="Proteomes" id="UP001209318"/>
    </source>
</evidence>
<dbReference type="Proteomes" id="UP001209318">
    <property type="component" value="Unassembled WGS sequence"/>
</dbReference>
<organism evidence="1 2">
    <name type="scientific">Perspicuibacillus lycopersici</name>
    <dbReference type="NCBI Taxonomy" id="1325689"/>
    <lineage>
        <taxon>Bacteria</taxon>
        <taxon>Bacillati</taxon>
        <taxon>Bacillota</taxon>
        <taxon>Bacilli</taxon>
        <taxon>Bacillales</taxon>
        <taxon>Bacillaceae</taxon>
        <taxon>Perspicuibacillus</taxon>
    </lineage>
</organism>
<evidence type="ECO:0000313" key="1">
    <source>
        <dbReference type="EMBL" id="MCU9613399.1"/>
    </source>
</evidence>
<sequence>MKIIASQPYWKVLREVDTMELVQKYIEQERHLLLYGDKIVTHHREFPLENVHDISFRAFGVGGGTLYLHTNTGLYSYQVKTSPENFINAYLSIK</sequence>
<accession>A0AAE3ITZ1</accession>
<dbReference type="EMBL" id="JAOUSF010000002">
    <property type="protein sequence ID" value="MCU9613399.1"/>
    <property type="molecule type" value="Genomic_DNA"/>
</dbReference>
<name>A0AAE3ITZ1_9BACI</name>
<protein>
    <submittedName>
        <fullName evidence="1">Uncharacterized protein</fullName>
    </submittedName>
</protein>
<keyword evidence="2" id="KW-1185">Reference proteome</keyword>
<proteinExistence type="predicted"/>
<comment type="caution">
    <text evidence="1">The sequence shown here is derived from an EMBL/GenBank/DDBJ whole genome shotgun (WGS) entry which is preliminary data.</text>
</comment>
<dbReference type="AlphaFoldDB" id="A0AAE3ITZ1"/>
<dbReference type="RefSeq" id="WP_263072604.1">
    <property type="nucleotide sequence ID" value="NZ_JAOUSF010000002.1"/>
</dbReference>